<dbReference type="AlphaFoldDB" id="A0A564ZHJ6"/>
<dbReference type="EMBL" id="CABIKM010000011">
    <property type="protein sequence ID" value="VUZ84387.1"/>
    <property type="molecule type" value="Genomic_DNA"/>
</dbReference>
<accession>A0A564ZHJ6</accession>
<sequence>MVKSLQVGTLAVLLMIELLPAANAEYMIYLKGGHFIIADECAFSVSHRVGEPSEADTESTLEDCTREKKPKGGRIFWRTINGESGEVNVDDVYDVFGSGGALRITPPSSTMPLEDYLITNRGESFVNAKTVEQQDVQVYGVKRDELAEIHRRSVIEITPEHSAKSRSGEGLCPGEPVEFALGEIEIVGGRLLVDVRNLSKDPWKPKIEVEVRVKGQRVGKFQLGDASFLSPDGEGFIDNTVPDRFLKELDRLKDADAGVRLCYRKIREDREGSR</sequence>
<keyword evidence="2" id="KW-1185">Reference proteome</keyword>
<reference evidence="1 2" key="1">
    <citation type="submission" date="2019-07" db="EMBL/GenBank/DDBJ databases">
        <authorList>
            <person name="Cremers G."/>
        </authorList>
    </citation>
    <scope>NUCLEOTIDE SEQUENCE [LARGE SCALE GENOMIC DNA]</scope>
</reference>
<organism evidence="1 2">
    <name type="scientific">Candidatus Methylomirabilis lanthanidiphila</name>
    <dbReference type="NCBI Taxonomy" id="2211376"/>
    <lineage>
        <taxon>Bacteria</taxon>
        <taxon>Candidatus Methylomirabilota</taxon>
        <taxon>Candidatus Methylomirabilia</taxon>
        <taxon>Candidatus Methylomirabilales</taxon>
        <taxon>Candidatus Methylomirabilaceae</taxon>
        <taxon>Candidatus Methylomirabilis</taxon>
    </lineage>
</organism>
<name>A0A564ZHJ6_9BACT</name>
<evidence type="ECO:0000313" key="1">
    <source>
        <dbReference type="EMBL" id="VUZ84387.1"/>
    </source>
</evidence>
<protein>
    <submittedName>
        <fullName evidence="1">Uncharacterized protein</fullName>
    </submittedName>
</protein>
<proteinExistence type="predicted"/>
<evidence type="ECO:0000313" key="2">
    <source>
        <dbReference type="Proteomes" id="UP000334340"/>
    </source>
</evidence>
<dbReference type="Proteomes" id="UP000334340">
    <property type="component" value="Unassembled WGS sequence"/>
</dbReference>
<gene>
    <name evidence="1" type="ORF">MELA_00758</name>
</gene>